<keyword evidence="5" id="KW-1185">Reference proteome</keyword>
<accession>A0A445BZN1</accession>
<keyword evidence="2" id="KW-0677">Repeat</keyword>
<comment type="similarity">
    <text evidence="1">Belongs to the PPR family. P subfamily.</text>
</comment>
<dbReference type="PROSITE" id="PS51375">
    <property type="entry name" value="PPR"/>
    <property type="match status" value="4"/>
</dbReference>
<evidence type="ECO:0000256" key="3">
    <source>
        <dbReference type="PROSITE-ProRule" id="PRU00708"/>
    </source>
</evidence>
<dbReference type="EMBL" id="SDMP01000008">
    <property type="protein sequence ID" value="RYR44224.1"/>
    <property type="molecule type" value="Genomic_DNA"/>
</dbReference>
<gene>
    <name evidence="4" type="ORF">Ahy_A08g040589</name>
</gene>
<protein>
    <recommendedName>
        <fullName evidence="6">Pentatricopeptide repeat-containing protein</fullName>
    </recommendedName>
</protein>
<reference evidence="4 5" key="1">
    <citation type="submission" date="2019-01" db="EMBL/GenBank/DDBJ databases">
        <title>Sequencing of cultivated peanut Arachis hypogaea provides insights into genome evolution and oil improvement.</title>
        <authorList>
            <person name="Chen X."/>
        </authorList>
    </citation>
    <scope>NUCLEOTIDE SEQUENCE [LARGE SCALE GENOMIC DNA]</scope>
    <source>
        <strain evidence="5">cv. Fuhuasheng</strain>
        <tissue evidence="4">Leaves</tissue>
    </source>
</reference>
<dbReference type="PANTHER" id="PTHR47447">
    <property type="entry name" value="OS03G0856100 PROTEIN"/>
    <property type="match status" value="1"/>
</dbReference>
<dbReference type="InterPro" id="IPR011990">
    <property type="entry name" value="TPR-like_helical_dom_sf"/>
</dbReference>
<name>A0A445BZN1_ARAHY</name>
<comment type="caution">
    <text evidence="4">The sequence shown here is derived from an EMBL/GenBank/DDBJ whole genome shotgun (WGS) entry which is preliminary data.</text>
</comment>
<dbReference type="Proteomes" id="UP000289738">
    <property type="component" value="Chromosome A08"/>
</dbReference>
<dbReference type="PROSITE" id="PS51257">
    <property type="entry name" value="PROKAR_LIPOPROTEIN"/>
    <property type="match status" value="1"/>
</dbReference>
<dbReference type="Gene3D" id="1.25.40.10">
    <property type="entry name" value="Tetratricopeptide repeat domain"/>
    <property type="match status" value="3"/>
</dbReference>
<dbReference type="Pfam" id="PF01535">
    <property type="entry name" value="PPR"/>
    <property type="match status" value="4"/>
</dbReference>
<organism evidence="4 5">
    <name type="scientific">Arachis hypogaea</name>
    <name type="common">Peanut</name>
    <dbReference type="NCBI Taxonomy" id="3818"/>
    <lineage>
        <taxon>Eukaryota</taxon>
        <taxon>Viridiplantae</taxon>
        <taxon>Streptophyta</taxon>
        <taxon>Embryophyta</taxon>
        <taxon>Tracheophyta</taxon>
        <taxon>Spermatophyta</taxon>
        <taxon>Magnoliopsida</taxon>
        <taxon>eudicotyledons</taxon>
        <taxon>Gunneridae</taxon>
        <taxon>Pentapetalae</taxon>
        <taxon>rosids</taxon>
        <taxon>fabids</taxon>
        <taxon>Fabales</taxon>
        <taxon>Fabaceae</taxon>
        <taxon>Papilionoideae</taxon>
        <taxon>50 kb inversion clade</taxon>
        <taxon>dalbergioids sensu lato</taxon>
        <taxon>Dalbergieae</taxon>
        <taxon>Pterocarpus clade</taxon>
        <taxon>Arachis</taxon>
    </lineage>
</organism>
<evidence type="ECO:0000313" key="4">
    <source>
        <dbReference type="EMBL" id="RYR44224.1"/>
    </source>
</evidence>
<evidence type="ECO:0000313" key="5">
    <source>
        <dbReference type="Proteomes" id="UP000289738"/>
    </source>
</evidence>
<dbReference type="AlphaFoldDB" id="A0A445BZN1"/>
<feature type="repeat" description="PPR" evidence="3">
    <location>
        <begin position="145"/>
        <end position="179"/>
    </location>
</feature>
<dbReference type="PANTHER" id="PTHR47447:SF21">
    <property type="entry name" value="PENTACOTRIPEPTIDE-REPEAT REGION OF PRORP DOMAIN-CONTAINING PROTEIN"/>
    <property type="match status" value="1"/>
</dbReference>
<dbReference type="NCBIfam" id="TIGR00756">
    <property type="entry name" value="PPR"/>
    <property type="match status" value="5"/>
</dbReference>
<evidence type="ECO:0008006" key="6">
    <source>
        <dbReference type="Google" id="ProtNLM"/>
    </source>
</evidence>
<dbReference type="InterPro" id="IPR002885">
    <property type="entry name" value="PPR_rpt"/>
</dbReference>
<dbReference type="Pfam" id="PF13041">
    <property type="entry name" value="PPR_2"/>
    <property type="match status" value="1"/>
</dbReference>
<evidence type="ECO:0000256" key="2">
    <source>
        <dbReference type="ARBA" id="ARBA00022737"/>
    </source>
</evidence>
<feature type="repeat" description="PPR" evidence="3">
    <location>
        <begin position="242"/>
        <end position="276"/>
    </location>
</feature>
<sequence length="280" mass="31083">MSFKPHCQTFSAVIASYACLSQLSDAVSVYQEMLRAGVKPNEVVYGSLINGFAEYGSLEEALWYFNIMEESGLSANLVVLTSLLKSYCKVGNLEGVKAIYEWMQNLEGGLDLVACNSMISLFADLGLVSEAKMAFKNLREKGWADGISYVTMMYLYKDMGRIDEAIEIAEEMRLLGLLRDCVSYNKKGGFPIEAVLQLESSLKEGKPYARQAAITALYSLVGMHNLALKSIQTFIESEVDLDSYAYNVAIYAYGSAGEINKALKTYMKMQDKHLEPDIVT</sequence>
<feature type="repeat" description="PPR" evidence="3">
    <location>
        <begin position="6"/>
        <end position="40"/>
    </location>
</feature>
<proteinExistence type="inferred from homology"/>
<evidence type="ECO:0000256" key="1">
    <source>
        <dbReference type="ARBA" id="ARBA00007626"/>
    </source>
</evidence>
<dbReference type="SUPFAM" id="SSF48452">
    <property type="entry name" value="TPR-like"/>
    <property type="match status" value="1"/>
</dbReference>
<feature type="repeat" description="PPR" evidence="3">
    <location>
        <begin position="41"/>
        <end position="75"/>
    </location>
</feature>